<evidence type="ECO:0000313" key="2">
    <source>
        <dbReference type="EMBL" id="MBU8867790.1"/>
    </source>
</evidence>
<evidence type="ECO:0000313" key="3">
    <source>
        <dbReference type="Proteomes" id="UP000824166"/>
    </source>
</evidence>
<accession>A0ABS6I8N4</accession>
<dbReference type="Proteomes" id="UP000824166">
    <property type="component" value="Unassembled WGS sequence"/>
</dbReference>
<dbReference type="Pfam" id="PF12680">
    <property type="entry name" value="SnoaL_2"/>
    <property type="match status" value="1"/>
</dbReference>
<dbReference type="RefSeq" id="WP_216925911.1">
    <property type="nucleotide sequence ID" value="NZ_JAHOPC010000010.1"/>
</dbReference>
<sequence length="135" mass="15037">MSTESSLHLLHEYHAAWERGDQEAGIAFFAENVVVHMGGNGPLSGDYHGREAFARDWIGRVAAYTDTWDVGGQNEVLLAGDDGVLLMVHEVWTKGDESVATDRLGLYKFEGGQIIECWFSDMNQHEVESFFGNLD</sequence>
<evidence type="ECO:0000259" key="1">
    <source>
        <dbReference type="Pfam" id="PF12680"/>
    </source>
</evidence>
<protein>
    <submittedName>
        <fullName evidence="2">Nuclear transport factor 2 family protein</fullName>
    </submittedName>
</protein>
<keyword evidence="3" id="KW-1185">Reference proteome</keyword>
<feature type="domain" description="SnoaL-like" evidence="1">
    <location>
        <begin position="11"/>
        <end position="116"/>
    </location>
</feature>
<organism evidence="2 3">
    <name type="scientific">Paenarthrobacter aromaticivorans</name>
    <dbReference type="NCBI Taxonomy" id="2849150"/>
    <lineage>
        <taxon>Bacteria</taxon>
        <taxon>Bacillati</taxon>
        <taxon>Actinomycetota</taxon>
        <taxon>Actinomycetes</taxon>
        <taxon>Micrococcales</taxon>
        <taxon>Micrococcaceae</taxon>
        <taxon>Paenarthrobacter</taxon>
    </lineage>
</organism>
<gene>
    <name evidence="2" type="ORF">KSW38_15995</name>
</gene>
<name>A0ABS6I8N4_9MICC</name>
<dbReference type="InterPro" id="IPR037401">
    <property type="entry name" value="SnoaL-like"/>
</dbReference>
<dbReference type="EMBL" id="JAHOPC010000010">
    <property type="protein sequence ID" value="MBU8867790.1"/>
    <property type="molecule type" value="Genomic_DNA"/>
</dbReference>
<comment type="caution">
    <text evidence="2">The sequence shown here is derived from an EMBL/GenBank/DDBJ whole genome shotgun (WGS) entry which is preliminary data.</text>
</comment>
<reference evidence="2 3" key="1">
    <citation type="submission" date="2021-06" db="EMBL/GenBank/DDBJ databases">
        <authorList>
            <person name="Jeong J.W."/>
        </authorList>
    </citation>
    <scope>NUCLEOTIDE SEQUENCE [LARGE SCALE GENOMIC DNA]</scope>
    <source>
        <strain evidence="2 3">MMS21-TAE1-1</strain>
    </source>
</reference>
<proteinExistence type="predicted"/>